<dbReference type="GO" id="GO:0005525">
    <property type="term" value="F:GTP binding"/>
    <property type="evidence" value="ECO:0007669"/>
    <property type="project" value="UniProtKB-KW"/>
</dbReference>
<feature type="compositionally biased region" description="Polar residues" evidence="5">
    <location>
        <begin position="347"/>
        <end position="358"/>
    </location>
</feature>
<evidence type="ECO:0000259" key="6">
    <source>
        <dbReference type="PROSITE" id="PS51720"/>
    </source>
</evidence>
<proteinExistence type="inferred from homology"/>
<evidence type="ECO:0000256" key="2">
    <source>
        <dbReference type="ARBA" id="ARBA00022741"/>
    </source>
</evidence>
<dbReference type="InterPro" id="IPR006703">
    <property type="entry name" value="G_AIG1"/>
</dbReference>
<evidence type="ECO:0000256" key="1">
    <source>
        <dbReference type="ARBA" id="ARBA00008535"/>
    </source>
</evidence>
<keyword evidence="8" id="KW-1185">Reference proteome</keyword>
<dbReference type="SUPFAM" id="SSF52540">
    <property type="entry name" value="P-loop containing nucleoside triphosphate hydrolases"/>
    <property type="match status" value="1"/>
</dbReference>
<gene>
    <name evidence="7" type="ORF">Q5P01_016989</name>
</gene>
<evidence type="ECO:0000256" key="4">
    <source>
        <dbReference type="SAM" id="Coils"/>
    </source>
</evidence>
<dbReference type="EMBL" id="JAUPFM010000013">
    <property type="protein sequence ID" value="KAK2833100.1"/>
    <property type="molecule type" value="Genomic_DNA"/>
</dbReference>
<keyword evidence="3" id="KW-0342">GTP-binding</keyword>
<name>A0AA88M8S0_CHASR</name>
<keyword evidence="2" id="KW-0547">Nucleotide-binding</keyword>
<feature type="compositionally biased region" description="Polar residues" evidence="5">
    <location>
        <begin position="374"/>
        <end position="388"/>
    </location>
</feature>
<reference evidence="7" key="1">
    <citation type="submission" date="2023-07" db="EMBL/GenBank/DDBJ databases">
        <title>Chromosome-level Genome Assembly of Striped Snakehead (Channa striata).</title>
        <authorList>
            <person name="Liu H."/>
        </authorList>
    </citation>
    <scope>NUCLEOTIDE SEQUENCE</scope>
    <source>
        <strain evidence="7">Gz</strain>
        <tissue evidence="7">Muscle</tissue>
    </source>
</reference>
<dbReference type="AlphaFoldDB" id="A0AA88M8S0"/>
<comment type="similarity">
    <text evidence="1">Belongs to the TRAFAC class TrmE-Era-EngA-EngB-Septin-like GTPase superfamily. AIG1/Toc34/Toc159-like paraseptin GTPase family. IAN subfamily.</text>
</comment>
<dbReference type="Pfam" id="PF04548">
    <property type="entry name" value="AIG1"/>
    <property type="match status" value="2"/>
</dbReference>
<evidence type="ECO:0000256" key="3">
    <source>
        <dbReference type="ARBA" id="ARBA00023134"/>
    </source>
</evidence>
<evidence type="ECO:0000313" key="7">
    <source>
        <dbReference type="EMBL" id="KAK2833100.1"/>
    </source>
</evidence>
<accession>A0AA88M8S0</accession>
<dbReference type="InterPro" id="IPR045058">
    <property type="entry name" value="GIMA/IAN/Toc"/>
</dbReference>
<dbReference type="Gene3D" id="3.40.50.300">
    <property type="entry name" value="P-loop containing nucleotide triphosphate hydrolases"/>
    <property type="match status" value="2"/>
</dbReference>
<sequence length="622" mass="69420">MVSSLSLCPPGPHVFLLVIRVDRAFTDTYRRAVQEHLQLISDHIYSRVIVLFTFGDWLGDTAVERYIESEGEPLQWLIERCGSKYHVLNNIVKGDKFQVRELIGKIEEMLSGRGSGWHYEIERKVVEELQGKIRREEARAKERLTKKEKQRQMARAKLENLTPLSEMRVVLLGGRKTGKSSCGNTILGRKCFDTDTQTSCCTEKGGRISSSMVTVLDTPGGFLMTSDLLKPSFAILLVVNVSSSFKDNHWKAVEEQLEAGGGQLWSRAVVLFSHGDWLGNTIIEQRIESEGELLHRLVEKCGNRYHVLDNKHRGDGAQVAELIEMIEEMLVEERLAVLHQDDRRWESVSSAQEQQPDTGTHFKQHLSHEHQLPHNLTQPATSSSCPSLNCSDGPGAAGQIVALPAGRAGGRTGRSTPHRHGFISHLAAGGEGLRGITAVNLPIWFSTDHSHGQVIQNSGRDVCPLSPSHTPILLVLPETPHGTPVEGNGLSVRSLCHPAIREQTLRRLAESGGLQALIDQCSGSSLEELEAFIDAYFEMMWEQTIGSFQMSTSDYLRTKQDAAVEEAGKEKVLSSTDRKLSKLELLDEIRNDLAELRESLEHIWKAVQELRERNKQDANDTC</sequence>
<keyword evidence="4" id="KW-0175">Coiled coil</keyword>
<dbReference type="Proteomes" id="UP001187415">
    <property type="component" value="Unassembled WGS sequence"/>
</dbReference>
<dbReference type="InterPro" id="IPR027417">
    <property type="entry name" value="P-loop_NTPase"/>
</dbReference>
<dbReference type="PANTHER" id="PTHR10903:SF107">
    <property type="entry name" value="GTPASE IMAP FAMILY MEMBER 4-LIKE-RELATED"/>
    <property type="match status" value="1"/>
</dbReference>
<protein>
    <recommendedName>
        <fullName evidence="6">AIG1-type G domain-containing protein</fullName>
    </recommendedName>
</protein>
<dbReference type="PROSITE" id="PS51720">
    <property type="entry name" value="G_AIG1"/>
    <property type="match status" value="1"/>
</dbReference>
<feature type="region of interest" description="Disordered" evidence="5">
    <location>
        <begin position="346"/>
        <end position="388"/>
    </location>
</feature>
<organism evidence="7 8">
    <name type="scientific">Channa striata</name>
    <name type="common">Snakehead murrel</name>
    <name type="synonym">Ophicephalus striatus</name>
    <dbReference type="NCBI Taxonomy" id="64152"/>
    <lineage>
        <taxon>Eukaryota</taxon>
        <taxon>Metazoa</taxon>
        <taxon>Chordata</taxon>
        <taxon>Craniata</taxon>
        <taxon>Vertebrata</taxon>
        <taxon>Euteleostomi</taxon>
        <taxon>Actinopterygii</taxon>
        <taxon>Neopterygii</taxon>
        <taxon>Teleostei</taxon>
        <taxon>Neoteleostei</taxon>
        <taxon>Acanthomorphata</taxon>
        <taxon>Anabantaria</taxon>
        <taxon>Anabantiformes</taxon>
        <taxon>Channoidei</taxon>
        <taxon>Channidae</taxon>
        <taxon>Channa</taxon>
    </lineage>
</organism>
<evidence type="ECO:0000313" key="8">
    <source>
        <dbReference type="Proteomes" id="UP001187415"/>
    </source>
</evidence>
<evidence type="ECO:0000256" key="5">
    <source>
        <dbReference type="SAM" id="MobiDB-lite"/>
    </source>
</evidence>
<comment type="caution">
    <text evidence="7">The sequence shown here is derived from an EMBL/GenBank/DDBJ whole genome shotgun (WGS) entry which is preliminary data.</text>
</comment>
<feature type="coiled-coil region" evidence="4">
    <location>
        <begin position="119"/>
        <end position="159"/>
    </location>
</feature>
<dbReference type="PANTHER" id="PTHR10903">
    <property type="entry name" value="GTPASE, IMAP FAMILY MEMBER-RELATED"/>
    <property type="match status" value="1"/>
</dbReference>
<feature type="domain" description="AIG1-type G" evidence="6">
    <location>
        <begin position="164"/>
        <end position="348"/>
    </location>
</feature>